<dbReference type="AlphaFoldDB" id="A0A4Y7SU23"/>
<evidence type="ECO:0000313" key="2">
    <source>
        <dbReference type="EMBL" id="TEB25302.1"/>
    </source>
</evidence>
<evidence type="ECO:0000256" key="1">
    <source>
        <dbReference type="SAM" id="MobiDB-lite"/>
    </source>
</evidence>
<protein>
    <submittedName>
        <fullName evidence="2">Uncharacterized protein</fullName>
    </submittedName>
</protein>
<organism evidence="2 3">
    <name type="scientific">Coprinellus micaceus</name>
    <name type="common">Glistening ink-cap mushroom</name>
    <name type="synonym">Coprinus micaceus</name>
    <dbReference type="NCBI Taxonomy" id="71717"/>
    <lineage>
        <taxon>Eukaryota</taxon>
        <taxon>Fungi</taxon>
        <taxon>Dikarya</taxon>
        <taxon>Basidiomycota</taxon>
        <taxon>Agaricomycotina</taxon>
        <taxon>Agaricomycetes</taxon>
        <taxon>Agaricomycetidae</taxon>
        <taxon>Agaricales</taxon>
        <taxon>Agaricineae</taxon>
        <taxon>Psathyrellaceae</taxon>
        <taxon>Coprinellus</taxon>
    </lineage>
</organism>
<evidence type="ECO:0000313" key="3">
    <source>
        <dbReference type="Proteomes" id="UP000298030"/>
    </source>
</evidence>
<proteinExistence type="predicted"/>
<reference evidence="2 3" key="1">
    <citation type="journal article" date="2019" name="Nat. Ecol. Evol.">
        <title>Megaphylogeny resolves global patterns of mushroom evolution.</title>
        <authorList>
            <person name="Varga T."/>
            <person name="Krizsan K."/>
            <person name="Foldi C."/>
            <person name="Dima B."/>
            <person name="Sanchez-Garcia M."/>
            <person name="Sanchez-Ramirez S."/>
            <person name="Szollosi G.J."/>
            <person name="Szarkandi J.G."/>
            <person name="Papp V."/>
            <person name="Albert L."/>
            <person name="Andreopoulos W."/>
            <person name="Angelini C."/>
            <person name="Antonin V."/>
            <person name="Barry K.W."/>
            <person name="Bougher N.L."/>
            <person name="Buchanan P."/>
            <person name="Buyck B."/>
            <person name="Bense V."/>
            <person name="Catcheside P."/>
            <person name="Chovatia M."/>
            <person name="Cooper J."/>
            <person name="Damon W."/>
            <person name="Desjardin D."/>
            <person name="Finy P."/>
            <person name="Geml J."/>
            <person name="Haridas S."/>
            <person name="Hughes K."/>
            <person name="Justo A."/>
            <person name="Karasinski D."/>
            <person name="Kautmanova I."/>
            <person name="Kiss B."/>
            <person name="Kocsube S."/>
            <person name="Kotiranta H."/>
            <person name="LaButti K.M."/>
            <person name="Lechner B.E."/>
            <person name="Liimatainen K."/>
            <person name="Lipzen A."/>
            <person name="Lukacs Z."/>
            <person name="Mihaltcheva S."/>
            <person name="Morgado L.N."/>
            <person name="Niskanen T."/>
            <person name="Noordeloos M.E."/>
            <person name="Ohm R.A."/>
            <person name="Ortiz-Santana B."/>
            <person name="Ovrebo C."/>
            <person name="Racz N."/>
            <person name="Riley R."/>
            <person name="Savchenko A."/>
            <person name="Shiryaev A."/>
            <person name="Soop K."/>
            <person name="Spirin V."/>
            <person name="Szebenyi C."/>
            <person name="Tomsovsky M."/>
            <person name="Tulloss R.E."/>
            <person name="Uehling J."/>
            <person name="Grigoriev I.V."/>
            <person name="Vagvolgyi C."/>
            <person name="Papp T."/>
            <person name="Martin F.M."/>
            <person name="Miettinen O."/>
            <person name="Hibbett D.S."/>
            <person name="Nagy L.G."/>
        </authorList>
    </citation>
    <scope>NUCLEOTIDE SEQUENCE [LARGE SCALE GENOMIC DNA]</scope>
    <source>
        <strain evidence="2 3">FP101781</strain>
    </source>
</reference>
<dbReference type="EMBL" id="QPFP01000058">
    <property type="protein sequence ID" value="TEB25302.1"/>
    <property type="molecule type" value="Genomic_DNA"/>
</dbReference>
<sequence>MDPSEYLVASLPSPNPTVFYGYVKPMAPYVSNCDVAFSLGGPSATRQVQDLSRPQSQAQEQASRQPLTTFDTPHAPPLLSMKPTSTVFGWTMHLEMGIVTLSFNDHLKHPRPDPRMKVL</sequence>
<keyword evidence="3" id="KW-1185">Reference proteome</keyword>
<feature type="compositionally biased region" description="Polar residues" evidence="1">
    <location>
        <begin position="45"/>
        <end position="71"/>
    </location>
</feature>
<feature type="region of interest" description="Disordered" evidence="1">
    <location>
        <begin position="45"/>
        <end position="78"/>
    </location>
</feature>
<dbReference type="Proteomes" id="UP000298030">
    <property type="component" value="Unassembled WGS sequence"/>
</dbReference>
<name>A0A4Y7SU23_COPMI</name>
<gene>
    <name evidence="2" type="ORF">FA13DRAFT_1817500</name>
</gene>
<accession>A0A4Y7SU23</accession>
<comment type="caution">
    <text evidence="2">The sequence shown here is derived from an EMBL/GenBank/DDBJ whole genome shotgun (WGS) entry which is preliminary data.</text>
</comment>